<sequence>MTLFRHTNGLLYTLAQVSPRGYTGSWLEAVPYRHSVATKTPKRADFTAVAVYNRVEE</sequence>
<gene>
    <name evidence="1" type="ORF">UFOVP190_188</name>
</gene>
<organism evidence="1">
    <name type="scientific">uncultured Caudovirales phage</name>
    <dbReference type="NCBI Taxonomy" id="2100421"/>
    <lineage>
        <taxon>Viruses</taxon>
        <taxon>Duplodnaviria</taxon>
        <taxon>Heunggongvirae</taxon>
        <taxon>Uroviricota</taxon>
        <taxon>Caudoviricetes</taxon>
        <taxon>Peduoviridae</taxon>
        <taxon>Maltschvirus</taxon>
        <taxon>Maltschvirus maltsch</taxon>
    </lineage>
</organism>
<proteinExistence type="predicted"/>
<reference evidence="1" key="1">
    <citation type="submission" date="2020-05" db="EMBL/GenBank/DDBJ databases">
        <authorList>
            <person name="Chiriac C."/>
            <person name="Salcher M."/>
            <person name="Ghai R."/>
            <person name="Kavagutti S V."/>
        </authorList>
    </citation>
    <scope>NUCLEOTIDE SEQUENCE</scope>
</reference>
<protein>
    <submittedName>
        <fullName evidence="1">Uncharacterized protein</fullName>
    </submittedName>
</protein>
<accession>A0A6J7WJY3</accession>
<evidence type="ECO:0000313" key="1">
    <source>
        <dbReference type="EMBL" id="CAB5214614.1"/>
    </source>
</evidence>
<dbReference type="EMBL" id="LR798243">
    <property type="protein sequence ID" value="CAB5214614.1"/>
    <property type="molecule type" value="Genomic_DNA"/>
</dbReference>
<name>A0A6J7WJY3_9CAUD</name>